<dbReference type="SUPFAM" id="SSF53335">
    <property type="entry name" value="S-adenosyl-L-methionine-dependent methyltransferases"/>
    <property type="match status" value="1"/>
</dbReference>
<comment type="similarity">
    <text evidence="3">Belongs to the MT-A70-like family.</text>
</comment>
<dbReference type="PROSITE" id="PS51592">
    <property type="entry name" value="SAM_MTA70L_2"/>
    <property type="match status" value="1"/>
</dbReference>
<feature type="non-terminal residue" evidence="5">
    <location>
        <position position="1"/>
    </location>
</feature>
<dbReference type="GO" id="GO:0003729">
    <property type="term" value="F:mRNA binding"/>
    <property type="evidence" value="ECO:0007669"/>
    <property type="project" value="TreeGrafter"/>
</dbReference>
<evidence type="ECO:0000256" key="1">
    <source>
        <dbReference type="ARBA" id="ARBA00004123"/>
    </source>
</evidence>
<comment type="caution">
    <text evidence="5">The sequence shown here is derived from an EMBL/GenBank/DDBJ whole genome shotgun (WGS) entry which is preliminary data.</text>
</comment>
<accession>A0AA38LYL7</accession>
<evidence type="ECO:0000313" key="5">
    <source>
        <dbReference type="EMBL" id="KAI9639271.1"/>
    </source>
</evidence>
<dbReference type="AlphaFoldDB" id="A0AA38LYL7"/>
<evidence type="ECO:0000256" key="2">
    <source>
        <dbReference type="ARBA" id="ARBA00023242"/>
    </source>
</evidence>
<dbReference type="RefSeq" id="XP_052949048.1">
    <property type="nucleotide sequence ID" value="XM_053085528.1"/>
</dbReference>
<dbReference type="Proteomes" id="UP001164286">
    <property type="component" value="Unassembled WGS sequence"/>
</dbReference>
<name>A0AA38LYL7_9TREE</name>
<evidence type="ECO:0000256" key="4">
    <source>
        <dbReference type="SAM" id="MobiDB-lite"/>
    </source>
</evidence>
<gene>
    <name evidence="5" type="ORF">MKK02DRAFT_13061</name>
</gene>
<dbReference type="GO" id="GO:0036396">
    <property type="term" value="C:RNA N6-methyladenosine methyltransferase complex"/>
    <property type="evidence" value="ECO:0007669"/>
    <property type="project" value="TreeGrafter"/>
</dbReference>
<proteinExistence type="inferred from homology"/>
<dbReference type="InterPro" id="IPR045123">
    <property type="entry name" value="METTL14-like"/>
</dbReference>
<keyword evidence="2" id="KW-0539">Nucleus</keyword>
<reference evidence="5" key="1">
    <citation type="journal article" date="2022" name="G3 (Bethesda)">
        <title>High quality genome of the basidiomycete yeast Dioszegia hungarica PDD-24b-2 isolated from cloud water.</title>
        <authorList>
            <person name="Jarrige D."/>
            <person name="Haridas S."/>
            <person name="Bleykasten-Grosshans C."/>
            <person name="Joly M."/>
            <person name="Nadalig T."/>
            <person name="Sancelme M."/>
            <person name="Vuilleumier S."/>
            <person name="Grigoriev I.V."/>
            <person name="Amato P."/>
            <person name="Bringel F."/>
        </authorList>
    </citation>
    <scope>NUCLEOTIDE SEQUENCE</scope>
    <source>
        <strain evidence="5">PDD-24b-2</strain>
    </source>
</reference>
<dbReference type="EMBL" id="JAKWFO010000001">
    <property type="protein sequence ID" value="KAI9639271.1"/>
    <property type="molecule type" value="Genomic_DNA"/>
</dbReference>
<feature type="region of interest" description="Disordered" evidence="4">
    <location>
        <begin position="350"/>
        <end position="377"/>
    </location>
</feature>
<dbReference type="InterPro" id="IPR029063">
    <property type="entry name" value="SAM-dependent_MTases_sf"/>
</dbReference>
<dbReference type="PANTHER" id="PTHR13107">
    <property type="entry name" value="N6-ADENOSINE-METHYLTRANSFERASE NON-CATALYTIC SUBUNIT"/>
    <property type="match status" value="1"/>
</dbReference>
<dbReference type="Pfam" id="PF05063">
    <property type="entry name" value="MT-A70"/>
    <property type="match status" value="1"/>
</dbReference>
<dbReference type="GeneID" id="77724729"/>
<dbReference type="PROSITE" id="PS51143">
    <property type="entry name" value="MT_A70"/>
    <property type="match status" value="1"/>
</dbReference>
<dbReference type="GO" id="GO:0005634">
    <property type="term" value="C:nucleus"/>
    <property type="evidence" value="ECO:0007669"/>
    <property type="project" value="UniProtKB-SubCell"/>
</dbReference>
<sequence>MAALAAHRAFLGDVLARQAERRKLVDKAHVFPVAPRISEAGPSRPRAPVASNSKLNVANYVVAEETVRNDYCEWYGVSGEWGSNYVLGVGREEICEEYPALKRLMDLKADLMNNASHPPLYLPLLDPDPGPPRPTPTSIQAAVSTNRFDAILITPPQPLDWSYIASLPLRNISADPGFVFLWVGHASGDGLERGRECFAKWGFRRAEDIVWVKTNKNGAKREEGRDEGGLFAGQKEHCLMGIRGTVRRSTDSRFVHCNVDTDVMVWEDEEDGIETRYPPYLQTLIENFCLGTRRLHLFGSPSTVRRGWVTAGCENLEPDADESAPSLFDPDLYPSQVFQCDDGRYTLPFHPDIDNLRPKSPVRKSRQLPPNSASPALGHMASQQIGYRGNGQSPIPYGMSPGISPALGMNMGNAGMGWGMGN</sequence>
<evidence type="ECO:0000256" key="3">
    <source>
        <dbReference type="PROSITE-ProRule" id="PRU00489"/>
    </source>
</evidence>
<evidence type="ECO:0000313" key="6">
    <source>
        <dbReference type="Proteomes" id="UP001164286"/>
    </source>
</evidence>
<comment type="subcellular location">
    <subcellularLocation>
        <location evidence="1">Nucleus</location>
    </subcellularLocation>
</comment>
<keyword evidence="6" id="KW-1185">Reference proteome</keyword>
<organism evidence="5 6">
    <name type="scientific">Dioszegia hungarica</name>
    <dbReference type="NCBI Taxonomy" id="4972"/>
    <lineage>
        <taxon>Eukaryota</taxon>
        <taxon>Fungi</taxon>
        <taxon>Dikarya</taxon>
        <taxon>Basidiomycota</taxon>
        <taxon>Agaricomycotina</taxon>
        <taxon>Tremellomycetes</taxon>
        <taxon>Tremellales</taxon>
        <taxon>Bulleribasidiaceae</taxon>
        <taxon>Dioszegia</taxon>
    </lineage>
</organism>
<protein>
    <submittedName>
        <fullName evidence="5">MT-A70-domain-containing protein</fullName>
    </submittedName>
</protein>
<dbReference type="PANTHER" id="PTHR13107:SF0">
    <property type="entry name" value="N6-ADENOSINE-METHYLTRANSFERASE NON-CATALYTIC SUBUNIT"/>
    <property type="match status" value="1"/>
</dbReference>
<dbReference type="InterPro" id="IPR007757">
    <property type="entry name" value="MT-A70-like"/>
</dbReference>